<dbReference type="Gene3D" id="3.30.1370.100">
    <property type="entry name" value="MutL, C-terminal domain, regulatory subdomain"/>
    <property type="match status" value="1"/>
</dbReference>
<dbReference type="Gene3D" id="3.30.565.10">
    <property type="entry name" value="Histidine kinase-like ATPase, C-terminal domain"/>
    <property type="match status" value="1"/>
</dbReference>
<dbReference type="PANTHER" id="PTHR10073:SF12">
    <property type="entry name" value="DNA MISMATCH REPAIR PROTEIN MLH1"/>
    <property type="match status" value="1"/>
</dbReference>
<gene>
    <name evidence="8" type="ORF">ENJ15_08195</name>
</gene>
<feature type="non-terminal residue" evidence="8">
    <location>
        <position position="1"/>
    </location>
</feature>
<dbReference type="CDD" id="cd00782">
    <property type="entry name" value="MutL_Trans"/>
    <property type="match status" value="1"/>
</dbReference>
<keyword evidence="3" id="KW-0227">DNA damage</keyword>
<evidence type="ECO:0000256" key="1">
    <source>
        <dbReference type="ARBA" id="ARBA00006082"/>
    </source>
</evidence>
<dbReference type="GO" id="GO:0032300">
    <property type="term" value="C:mismatch repair complex"/>
    <property type="evidence" value="ECO:0007669"/>
    <property type="project" value="InterPro"/>
</dbReference>
<feature type="domain" description="DNA mismatch repair protein S5" evidence="7">
    <location>
        <begin position="62"/>
        <end position="180"/>
    </location>
</feature>
<dbReference type="PANTHER" id="PTHR10073">
    <property type="entry name" value="DNA MISMATCH REPAIR PROTEIN MLH, PMS, MUTL"/>
    <property type="match status" value="1"/>
</dbReference>
<feature type="region of interest" description="Disordered" evidence="5">
    <location>
        <begin position="204"/>
        <end position="225"/>
    </location>
</feature>
<dbReference type="InterPro" id="IPR038973">
    <property type="entry name" value="MutL/Mlh/Pms-like"/>
</dbReference>
<dbReference type="InterPro" id="IPR037198">
    <property type="entry name" value="MutL_C_sf"/>
</dbReference>
<evidence type="ECO:0000256" key="5">
    <source>
        <dbReference type="SAM" id="MobiDB-lite"/>
    </source>
</evidence>
<dbReference type="AlphaFoldDB" id="A0A7V5RQR8"/>
<evidence type="ECO:0000256" key="2">
    <source>
        <dbReference type="ARBA" id="ARBA00021975"/>
    </source>
</evidence>
<protein>
    <recommendedName>
        <fullName evidence="2">DNA mismatch repair protein MutL</fullName>
    </recommendedName>
</protein>
<evidence type="ECO:0000256" key="4">
    <source>
        <dbReference type="ARBA" id="ARBA00023204"/>
    </source>
</evidence>
<sequence>VQQLFFNTPARRKFLKSDTAENQRIIATLKRFVLACPRISFELWLDGRQYFSFKKGNVRERIADVFGHDIGERLIEMDHSLAGVRLHGFIAPPDLKRKSRSHQHLFLNGRPIQDRSLSYAIYQGYGETLKEGEHPLFCLYLTLDPSLVDVNIHPTKMQVRFSNDRSLYYMFLNSVSRTLSKSGALPSITLDGSAQAAVIAGMSAGEEEKGKSGRKERPAPLPARKKKNAQQLSLAYFGGKENVEKTGGGQHGHSGEHHRFWQLHGSFVLSEIKSGLVIIDQHLAHARILYEDTLSRLNAGQPSGGQKLLFPQKITLALDDFLVFKDINGYLEKIGFLIRVFSGNTIVIEEMPADVKIGRESQILLDIIDYYKNAPHGQMRHTEKIAAAFAFKNAYKTGEVLSEAQMHALVDQLFACETPFYAPNGKPAIISMDIEELKARFR</sequence>
<dbReference type="InterPro" id="IPR014721">
    <property type="entry name" value="Ribsml_uS5_D2-typ_fold_subgr"/>
</dbReference>
<name>A0A7V5RQR8_CALAY</name>
<dbReference type="GO" id="GO:0005524">
    <property type="term" value="F:ATP binding"/>
    <property type="evidence" value="ECO:0007669"/>
    <property type="project" value="InterPro"/>
</dbReference>
<feature type="domain" description="MutL C-terminal dimerisation" evidence="6">
    <location>
        <begin position="259"/>
        <end position="401"/>
    </location>
</feature>
<comment type="similarity">
    <text evidence="1">Belongs to the DNA mismatch repair MutL/HexB family.</text>
</comment>
<dbReference type="GO" id="GO:0006298">
    <property type="term" value="P:mismatch repair"/>
    <property type="evidence" value="ECO:0007669"/>
    <property type="project" value="InterPro"/>
</dbReference>
<evidence type="ECO:0000259" key="7">
    <source>
        <dbReference type="SMART" id="SM01340"/>
    </source>
</evidence>
<dbReference type="EMBL" id="DRLI01000319">
    <property type="protein sequence ID" value="HHM02982.1"/>
    <property type="molecule type" value="Genomic_DNA"/>
</dbReference>
<dbReference type="Pfam" id="PF01119">
    <property type="entry name" value="DNA_mis_repair"/>
    <property type="match status" value="1"/>
</dbReference>
<dbReference type="InterPro" id="IPR014790">
    <property type="entry name" value="MutL_C"/>
</dbReference>
<evidence type="ECO:0000259" key="6">
    <source>
        <dbReference type="SMART" id="SM00853"/>
    </source>
</evidence>
<dbReference type="InterPro" id="IPR042121">
    <property type="entry name" value="MutL_C_regsub"/>
</dbReference>
<accession>A0A7V5RQR8</accession>
<dbReference type="InterPro" id="IPR013507">
    <property type="entry name" value="DNA_mismatch_S5_2-like"/>
</dbReference>
<evidence type="ECO:0000256" key="3">
    <source>
        <dbReference type="ARBA" id="ARBA00022763"/>
    </source>
</evidence>
<dbReference type="InterPro" id="IPR042120">
    <property type="entry name" value="MutL_C_dimsub"/>
</dbReference>
<evidence type="ECO:0000313" key="8">
    <source>
        <dbReference type="EMBL" id="HHM02982.1"/>
    </source>
</evidence>
<dbReference type="SMART" id="SM01340">
    <property type="entry name" value="DNA_mis_repair"/>
    <property type="match status" value="1"/>
</dbReference>
<dbReference type="Gene3D" id="3.30.230.10">
    <property type="match status" value="1"/>
</dbReference>
<comment type="caution">
    <text evidence="8">The sequence shown here is derived from an EMBL/GenBank/DDBJ whole genome shotgun (WGS) entry which is preliminary data.</text>
</comment>
<dbReference type="SUPFAM" id="SSF118116">
    <property type="entry name" value="DNA mismatch repair protein MutL"/>
    <property type="match status" value="1"/>
</dbReference>
<proteinExistence type="inferred from homology"/>
<keyword evidence="4" id="KW-0234">DNA repair</keyword>
<dbReference type="GO" id="GO:0016887">
    <property type="term" value="F:ATP hydrolysis activity"/>
    <property type="evidence" value="ECO:0007669"/>
    <property type="project" value="InterPro"/>
</dbReference>
<dbReference type="GO" id="GO:0140664">
    <property type="term" value="F:ATP-dependent DNA damage sensor activity"/>
    <property type="evidence" value="ECO:0007669"/>
    <property type="project" value="InterPro"/>
</dbReference>
<reference evidence="8" key="1">
    <citation type="journal article" date="2020" name="mSystems">
        <title>Genome- and Community-Level Interaction Insights into Carbon Utilization and Element Cycling Functions of Hydrothermarchaeota in Hydrothermal Sediment.</title>
        <authorList>
            <person name="Zhou Z."/>
            <person name="Liu Y."/>
            <person name="Xu W."/>
            <person name="Pan J."/>
            <person name="Luo Z.H."/>
            <person name="Li M."/>
        </authorList>
    </citation>
    <scope>NUCLEOTIDE SEQUENCE [LARGE SCALE GENOMIC DNA]</scope>
    <source>
        <strain evidence="8">HyVt-460</strain>
    </source>
</reference>
<dbReference type="Proteomes" id="UP000885771">
    <property type="component" value="Unassembled WGS sequence"/>
</dbReference>
<dbReference type="GO" id="GO:0030983">
    <property type="term" value="F:mismatched DNA binding"/>
    <property type="evidence" value="ECO:0007669"/>
    <property type="project" value="InterPro"/>
</dbReference>
<dbReference type="SUPFAM" id="SSF54211">
    <property type="entry name" value="Ribosomal protein S5 domain 2-like"/>
    <property type="match status" value="1"/>
</dbReference>
<feature type="compositionally biased region" description="Basic and acidic residues" evidence="5">
    <location>
        <begin position="206"/>
        <end position="218"/>
    </location>
</feature>
<dbReference type="NCBIfam" id="TIGR00585">
    <property type="entry name" value="mutl"/>
    <property type="match status" value="1"/>
</dbReference>
<dbReference type="InterPro" id="IPR002099">
    <property type="entry name" value="MutL/Mlh/PMS"/>
</dbReference>
<dbReference type="InterPro" id="IPR020568">
    <property type="entry name" value="Ribosomal_Su5_D2-typ_SF"/>
</dbReference>
<dbReference type="InterPro" id="IPR036890">
    <property type="entry name" value="HATPase_C_sf"/>
</dbReference>
<dbReference type="Pfam" id="PF08676">
    <property type="entry name" value="MutL_C"/>
    <property type="match status" value="1"/>
</dbReference>
<dbReference type="Gene3D" id="3.30.1540.20">
    <property type="entry name" value="MutL, C-terminal domain, dimerisation subdomain"/>
    <property type="match status" value="1"/>
</dbReference>
<organism evidence="8">
    <name type="scientific">Caldithrix abyssi</name>
    <dbReference type="NCBI Taxonomy" id="187145"/>
    <lineage>
        <taxon>Bacteria</taxon>
        <taxon>Pseudomonadati</taxon>
        <taxon>Calditrichota</taxon>
        <taxon>Calditrichia</taxon>
        <taxon>Calditrichales</taxon>
        <taxon>Calditrichaceae</taxon>
        <taxon>Caldithrix</taxon>
    </lineage>
</organism>
<dbReference type="SMART" id="SM00853">
    <property type="entry name" value="MutL_C"/>
    <property type="match status" value="1"/>
</dbReference>